<reference evidence="3 4" key="1">
    <citation type="submission" date="2019-11" db="EMBL/GenBank/DDBJ databases">
        <title>Comparative genomics of hydrocarbon-degrading Desulfosarcina strains.</title>
        <authorList>
            <person name="Watanabe M."/>
            <person name="Kojima H."/>
            <person name="Fukui M."/>
        </authorList>
    </citation>
    <scope>NUCLEOTIDE SEQUENCE [LARGE SCALE GENOMIC DNA]</scope>
    <source>
        <strain evidence="3 4">28bB2T</strain>
    </source>
</reference>
<protein>
    <recommendedName>
        <fullName evidence="2">FlgO domain-containing protein</fullName>
    </recommendedName>
</protein>
<gene>
    <name evidence="3" type="ORF">DSCO28_61700</name>
</gene>
<feature type="transmembrane region" description="Helical" evidence="1">
    <location>
        <begin position="9"/>
        <end position="28"/>
    </location>
</feature>
<feature type="domain" description="FlgO" evidence="2">
    <location>
        <begin position="58"/>
        <end position="188"/>
    </location>
</feature>
<organism evidence="3 4">
    <name type="scientific">Desulfosarcina ovata subsp. sediminis</name>
    <dbReference type="NCBI Taxonomy" id="885957"/>
    <lineage>
        <taxon>Bacteria</taxon>
        <taxon>Pseudomonadati</taxon>
        <taxon>Thermodesulfobacteriota</taxon>
        <taxon>Desulfobacteria</taxon>
        <taxon>Desulfobacterales</taxon>
        <taxon>Desulfosarcinaceae</taxon>
        <taxon>Desulfosarcina</taxon>
    </lineage>
</organism>
<dbReference type="KEGG" id="dov:DSCO28_61700"/>
<evidence type="ECO:0000259" key="2">
    <source>
        <dbReference type="Pfam" id="PF17680"/>
    </source>
</evidence>
<dbReference type="Proteomes" id="UP000425960">
    <property type="component" value="Chromosome"/>
</dbReference>
<dbReference type="PROSITE" id="PS51257">
    <property type="entry name" value="PROKAR_LIPOPROTEIN"/>
    <property type="match status" value="1"/>
</dbReference>
<dbReference type="Pfam" id="PF17680">
    <property type="entry name" value="FlgO"/>
    <property type="match status" value="1"/>
</dbReference>
<accession>A0A5K7ZZN2</accession>
<dbReference type="EMBL" id="AP021876">
    <property type="protein sequence ID" value="BBO85604.1"/>
    <property type="molecule type" value="Genomic_DNA"/>
</dbReference>
<keyword evidence="1" id="KW-0472">Membrane</keyword>
<name>A0A5K7ZZN2_9BACT</name>
<evidence type="ECO:0000313" key="4">
    <source>
        <dbReference type="Proteomes" id="UP000425960"/>
    </source>
</evidence>
<dbReference type="InterPro" id="IPR041215">
    <property type="entry name" value="FlgO_dom"/>
</dbReference>
<dbReference type="AlphaFoldDB" id="A0A5K7ZZN2"/>
<keyword evidence="1" id="KW-1133">Transmembrane helix</keyword>
<sequence length="207" mass="23208">MWSIRERQYCIQTFLYIFPMLTGLLIGFSGCATFDGKADNTINLKTVPYSEILEASYAAADVITSDLKKRIGDRDGTIISASLVNINDLEESCPLGRLISEQVSSRVARHGYHVLEMKLRQRSVYIKKGQGEFLLSREIKELSKTHNSAFVIVGTYAVAEGSVYVSIRVVDAVENTIVTGCEYQLERNYQTNSLLTEYLRGCLKKSV</sequence>
<evidence type="ECO:0000256" key="1">
    <source>
        <dbReference type="SAM" id="Phobius"/>
    </source>
</evidence>
<keyword evidence="1" id="KW-0812">Transmembrane</keyword>
<proteinExistence type="predicted"/>
<evidence type="ECO:0000313" key="3">
    <source>
        <dbReference type="EMBL" id="BBO85604.1"/>
    </source>
</evidence>